<reference evidence="1 2" key="1">
    <citation type="journal article" date="2015" name="Genome Announc.">
        <title>Complete Genome Sequence of the Type Strain Corynebacterium mustelae DSM 45274, Isolated from Various Tissues of a Male Ferret with Lethal Sepsis.</title>
        <authorList>
            <person name="Ruckert C."/>
            <person name="Eimer J."/>
            <person name="Winkler A."/>
            <person name="Tauch A."/>
        </authorList>
    </citation>
    <scope>NUCLEOTIDE SEQUENCE [LARGE SCALE GENOMIC DNA]</scope>
    <source>
        <strain evidence="1 2">DSM 45274</strain>
    </source>
</reference>
<dbReference type="AlphaFoldDB" id="A0A0G3H6Z6"/>
<keyword evidence="2" id="KW-1185">Reference proteome</keyword>
<sequence length="277" mass="32302">MAIDSLFFPTFHADISLFDAGVSRFEDDPYFYTARMEWAGVEYVLVMQKDTPISGFYPQLRFIIVDGVVSEISLRWQTYFSAIDGVALTDADEFVDAWNDIFDGELHVEGGNQIWNADYSVVVTNSGPTSTAPFWDTVTWFNLAVPSQKRSVEYFLPGRFDDPRIVQRYLDDRLWGDLQRLWPEPLDCWVSNWPGIHQQWPGMSTNDPQWLEALHWVMTIVYEDGRFEVYDELTGKTWTTLEQFTEESRLYIENDDMAGLRTFTFIYPSVLQLRPFP</sequence>
<dbReference type="PATRIC" id="fig|571915.4.peg.2824"/>
<reference evidence="2" key="2">
    <citation type="submission" date="2015-05" db="EMBL/GenBank/DDBJ databases">
        <title>Complete genome sequence of Corynebacterium mustelae DSM 45274, isolated from various tissues of a male ferret with lethal sepsis.</title>
        <authorList>
            <person name="Ruckert C."/>
            <person name="Albersmeier A."/>
            <person name="Winkler A."/>
            <person name="Tauch A."/>
        </authorList>
    </citation>
    <scope>NUCLEOTIDE SEQUENCE [LARGE SCALE GENOMIC DNA]</scope>
    <source>
        <strain evidence="2">DSM 45274</strain>
    </source>
</reference>
<dbReference type="RefSeq" id="WP_047262864.1">
    <property type="nucleotide sequence ID" value="NZ_CP011542.1"/>
</dbReference>
<evidence type="ECO:0000313" key="2">
    <source>
        <dbReference type="Proteomes" id="UP000035199"/>
    </source>
</evidence>
<accession>A0A0G3H6Z6</accession>
<name>A0A0G3H6Z6_9CORY</name>
<proteinExistence type="predicted"/>
<gene>
    <name evidence="1" type="ORF">CMUST_13190</name>
</gene>
<organism evidence="1 2">
    <name type="scientific">Corynebacterium mustelae</name>
    <dbReference type="NCBI Taxonomy" id="571915"/>
    <lineage>
        <taxon>Bacteria</taxon>
        <taxon>Bacillati</taxon>
        <taxon>Actinomycetota</taxon>
        <taxon>Actinomycetes</taxon>
        <taxon>Mycobacteriales</taxon>
        <taxon>Corynebacteriaceae</taxon>
        <taxon>Corynebacterium</taxon>
    </lineage>
</organism>
<dbReference type="Proteomes" id="UP000035199">
    <property type="component" value="Chromosome"/>
</dbReference>
<dbReference type="KEGG" id="cmv:CMUST_13190"/>
<dbReference type="EMBL" id="CP011542">
    <property type="protein sequence ID" value="AKK06932.1"/>
    <property type="molecule type" value="Genomic_DNA"/>
</dbReference>
<evidence type="ECO:0000313" key="1">
    <source>
        <dbReference type="EMBL" id="AKK06932.1"/>
    </source>
</evidence>
<protein>
    <submittedName>
        <fullName evidence="1">Uncharacterized protein</fullName>
    </submittedName>
</protein>
<dbReference type="STRING" id="571915.CMUST_13190"/>
<dbReference type="OrthoDB" id="4429891at2"/>